<sequence length="350" mass="39414">MMSDEENVGEFLSVTRAVHYHVVHTWRIESYEQYFSSTKCHLTFINSSVFGHEDDPGTKWTLQLFPKGDKEASSNAIPGTETISFFINLDKSSDMPELPAKYSVEILGEDRIVHKVTGDNTFKRGSGWGRSKFMKMDELLKDKAVFLVNDAMTIRCTVQYTKHITNQERKKKRRNSNSSASTEPSKILNTDTNFGSPGSPQRLAHSFPWHDITFVISGSYVRAHKWIVAASCPFLAQLVRGGESVIKVEGVDAEGFAQMIRFIYTGECDLVNNSYKLMAVANKFKLESLFIKCEEYLVSILNKTSCYMIYSVGDMHCSSRLKNEALRIIESLECGSDGNKMSIQGTIAVI</sequence>
<evidence type="ECO:0000259" key="3">
    <source>
        <dbReference type="PROSITE" id="PS50144"/>
    </source>
</evidence>
<protein>
    <recommendedName>
        <fullName evidence="6">BTB domain-containing protein</fullName>
    </recommendedName>
</protein>
<evidence type="ECO:0000259" key="2">
    <source>
        <dbReference type="PROSITE" id="PS50097"/>
    </source>
</evidence>
<dbReference type="Pfam" id="PF22486">
    <property type="entry name" value="MATH_2"/>
    <property type="match status" value="1"/>
</dbReference>
<dbReference type="OrthoDB" id="624345at2759"/>
<feature type="domain" description="MATH" evidence="3">
    <location>
        <begin position="21"/>
        <end position="158"/>
    </location>
</feature>
<dbReference type="GO" id="GO:0031625">
    <property type="term" value="F:ubiquitin protein ligase binding"/>
    <property type="evidence" value="ECO:0000318"/>
    <property type="project" value="GO_Central"/>
</dbReference>
<dbReference type="GO" id="GO:0030162">
    <property type="term" value="P:regulation of proteolysis"/>
    <property type="evidence" value="ECO:0000318"/>
    <property type="project" value="GO_Central"/>
</dbReference>
<evidence type="ECO:0000313" key="4">
    <source>
        <dbReference type="EMBL" id="EFX86699.1"/>
    </source>
</evidence>
<dbReference type="CDD" id="cd00121">
    <property type="entry name" value="MATH"/>
    <property type="match status" value="1"/>
</dbReference>
<dbReference type="GO" id="GO:0005737">
    <property type="term" value="C:cytoplasm"/>
    <property type="evidence" value="ECO:0000318"/>
    <property type="project" value="GO_Central"/>
</dbReference>
<dbReference type="Proteomes" id="UP000000305">
    <property type="component" value="Unassembled WGS sequence"/>
</dbReference>
<proteinExistence type="predicted"/>
<dbReference type="GO" id="GO:0005634">
    <property type="term" value="C:nucleus"/>
    <property type="evidence" value="ECO:0000318"/>
    <property type="project" value="GO_Central"/>
</dbReference>
<dbReference type="InParanoid" id="E9G150"/>
<accession>E9G150</accession>
<dbReference type="Gene3D" id="3.30.710.10">
    <property type="entry name" value="Potassium Channel Kv1.1, Chain A"/>
    <property type="match status" value="1"/>
</dbReference>
<dbReference type="eggNOG" id="KOG1987">
    <property type="taxonomic scope" value="Eukaryota"/>
</dbReference>
<dbReference type="InterPro" id="IPR045005">
    <property type="entry name" value="BPM1-6"/>
</dbReference>
<evidence type="ECO:0000313" key="5">
    <source>
        <dbReference type="Proteomes" id="UP000000305"/>
    </source>
</evidence>
<feature type="domain" description="BTB" evidence="2">
    <location>
        <begin position="210"/>
        <end position="272"/>
    </location>
</feature>
<keyword evidence="5" id="KW-1185">Reference proteome</keyword>
<dbReference type="Pfam" id="PF00651">
    <property type="entry name" value="BTB"/>
    <property type="match status" value="1"/>
</dbReference>
<evidence type="ECO:0008006" key="6">
    <source>
        <dbReference type="Google" id="ProtNLM"/>
    </source>
</evidence>
<dbReference type="PANTHER" id="PTHR26379">
    <property type="entry name" value="BTB/POZ AND MATH DOMAIN-CONTAINING PROTEIN 1"/>
    <property type="match status" value="1"/>
</dbReference>
<dbReference type="PROSITE" id="PS50097">
    <property type="entry name" value="BTB"/>
    <property type="match status" value="1"/>
</dbReference>
<dbReference type="SUPFAM" id="SSF54695">
    <property type="entry name" value="POZ domain"/>
    <property type="match status" value="1"/>
</dbReference>
<dbReference type="InterPro" id="IPR002083">
    <property type="entry name" value="MATH/TRAF_dom"/>
</dbReference>
<dbReference type="GO" id="GO:0016567">
    <property type="term" value="P:protein ubiquitination"/>
    <property type="evidence" value="ECO:0007669"/>
    <property type="project" value="InterPro"/>
</dbReference>
<dbReference type="SUPFAM" id="SSF49599">
    <property type="entry name" value="TRAF domain-like"/>
    <property type="match status" value="1"/>
</dbReference>
<evidence type="ECO:0000256" key="1">
    <source>
        <dbReference type="SAM" id="MobiDB-lite"/>
    </source>
</evidence>
<dbReference type="SMART" id="SM00225">
    <property type="entry name" value="BTB"/>
    <property type="match status" value="1"/>
</dbReference>
<dbReference type="InterPro" id="IPR011333">
    <property type="entry name" value="SKP1/BTB/POZ_sf"/>
</dbReference>
<dbReference type="AlphaFoldDB" id="E9G150"/>
<dbReference type="Gene3D" id="2.60.210.10">
    <property type="entry name" value="Apoptosis, Tumor Necrosis Factor Receptor Associated Protein 2, Chain A"/>
    <property type="match status" value="1"/>
</dbReference>
<dbReference type="EMBL" id="GL732529">
    <property type="protein sequence ID" value="EFX86699.1"/>
    <property type="molecule type" value="Genomic_DNA"/>
</dbReference>
<dbReference type="CDD" id="cd18186">
    <property type="entry name" value="BTB_POZ_ZBTB_KLHL-like"/>
    <property type="match status" value="1"/>
</dbReference>
<dbReference type="PANTHER" id="PTHR26379:SF187">
    <property type="entry name" value="OS07G0655300 PROTEIN"/>
    <property type="match status" value="1"/>
</dbReference>
<dbReference type="GO" id="GO:0043161">
    <property type="term" value="P:proteasome-mediated ubiquitin-dependent protein catabolic process"/>
    <property type="evidence" value="ECO:0000318"/>
    <property type="project" value="GO_Central"/>
</dbReference>
<dbReference type="PROSITE" id="PS50144">
    <property type="entry name" value="MATH"/>
    <property type="match status" value="1"/>
</dbReference>
<dbReference type="InterPro" id="IPR000210">
    <property type="entry name" value="BTB/POZ_dom"/>
</dbReference>
<reference evidence="4 5" key="1">
    <citation type="journal article" date="2011" name="Science">
        <title>The ecoresponsive genome of Daphnia pulex.</title>
        <authorList>
            <person name="Colbourne J.K."/>
            <person name="Pfrender M.E."/>
            <person name="Gilbert D."/>
            <person name="Thomas W.K."/>
            <person name="Tucker A."/>
            <person name="Oakley T.H."/>
            <person name="Tokishita S."/>
            <person name="Aerts A."/>
            <person name="Arnold G.J."/>
            <person name="Basu M.K."/>
            <person name="Bauer D.J."/>
            <person name="Caceres C.E."/>
            <person name="Carmel L."/>
            <person name="Casola C."/>
            <person name="Choi J.H."/>
            <person name="Detter J.C."/>
            <person name="Dong Q."/>
            <person name="Dusheyko S."/>
            <person name="Eads B.D."/>
            <person name="Frohlich T."/>
            <person name="Geiler-Samerotte K.A."/>
            <person name="Gerlach D."/>
            <person name="Hatcher P."/>
            <person name="Jogdeo S."/>
            <person name="Krijgsveld J."/>
            <person name="Kriventseva E.V."/>
            <person name="Kultz D."/>
            <person name="Laforsch C."/>
            <person name="Lindquist E."/>
            <person name="Lopez J."/>
            <person name="Manak J.R."/>
            <person name="Muller J."/>
            <person name="Pangilinan J."/>
            <person name="Patwardhan R.P."/>
            <person name="Pitluck S."/>
            <person name="Pritham E.J."/>
            <person name="Rechtsteiner A."/>
            <person name="Rho M."/>
            <person name="Rogozin I.B."/>
            <person name="Sakarya O."/>
            <person name="Salamov A."/>
            <person name="Schaack S."/>
            <person name="Shapiro H."/>
            <person name="Shiga Y."/>
            <person name="Skalitzky C."/>
            <person name="Smith Z."/>
            <person name="Souvorov A."/>
            <person name="Sung W."/>
            <person name="Tang Z."/>
            <person name="Tsuchiya D."/>
            <person name="Tu H."/>
            <person name="Vos H."/>
            <person name="Wang M."/>
            <person name="Wolf Y.I."/>
            <person name="Yamagata H."/>
            <person name="Yamada T."/>
            <person name="Ye Y."/>
            <person name="Shaw J.R."/>
            <person name="Andrews J."/>
            <person name="Crease T.J."/>
            <person name="Tang H."/>
            <person name="Lucas S.M."/>
            <person name="Robertson H.M."/>
            <person name="Bork P."/>
            <person name="Koonin E.V."/>
            <person name="Zdobnov E.M."/>
            <person name="Grigoriev I.V."/>
            <person name="Lynch M."/>
            <person name="Boore J.L."/>
        </authorList>
    </citation>
    <scope>NUCLEOTIDE SEQUENCE [LARGE SCALE GENOMIC DNA]</scope>
</reference>
<name>E9G150_DAPPU</name>
<feature type="compositionally biased region" description="Polar residues" evidence="1">
    <location>
        <begin position="180"/>
        <end position="199"/>
    </location>
</feature>
<dbReference type="InterPro" id="IPR008974">
    <property type="entry name" value="TRAF-like"/>
</dbReference>
<dbReference type="KEGG" id="dpx:DAPPUDRAFT_222020"/>
<dbReference type="HOGENOM" id="CLU_792894_0_0_1"/>
<feature type="region of interest" description="Disordered" evidence="1">
    <location>
        <begin position="165"/>
        <end position="199"/>
    </location>
</feature>
<organism evidence="4 5">
    <name type="scientific">Daphnia pulex</name>
    <name type="common">Water flea</name>
    <dbReference type="NCBI Taxonomy" id="6669"/>
    <lineage>
        <taxon>Eukaryota</taxon>
        <taxon>Metazoa</taxon>
        <taxon>Ecdysozoa</taxon>
        <taxon>Arthropoda</taxon>
        <taxon>Crustacea</taxon>
        <taxon>Branchiopoda</taxon>
        <taxon>Diplostraca</taxon>
        <taxon>Cladocera</taxon>
        <taxon>Anomopoda</taxon>
        <taxon>Daphniidae</taxon>
        <taxon>Daphnia</taxon>
    </lineage>
</organism>
<gene>
    <name evidence="4" type="ORF">DAPPUDRAFT_222020</name>
</gene>
<dbReference type="PhylomeDB" id="E9G150"/>